<proteinExistence type="predicted"/>
<reference evidence="4" key="1">
    <citation type="submission" date="2022-11" db="EMBL/GenBank/DDBJ databases">
        <title>Salinimicrobium profundisediminis sp. nov., isolated from deep-sea sediment of the Mariana Trench.</title>
        <authorList>
            <person name="Fu H."/>
        </authorList>
    </citation>
    <scope>NUCLEOTIDE SEQUENCE</scope>
    <source>
        <strain evidence="4">MT39</strain>
    </source>
</reference>
<keyword evidence="3" id="KW-0812">Transmembrane</keyword>
<evidence type="ECO:0000256" key="2">
    <source>
        <dbReference type="SAM" id="MobiDB-lite"/>
    </source>
</evidence>
<keyword evidence="5" id="KW-1185">Reference proteome</keyword>
<keyword evidence="3" id="KW-0472">Membrane</keyword>
<organism evidence="4 5">
    <name type="scientific">Salinimicrobium profundisediminis</name>
    <dbReference type="NCBI Taxonomy" id="2994553"/>
    <lineage>
        <taxon>Bacteria</taxon>
        <taxon>Pseudomonadati</taxon>
        <taxon>Bacteroidota</taxon>
        <taxon>Flavobacteriia</taxon>
        <taxon>Flavobacteriales</taxon>
        <taxon>Flavobacteriaceae</taxon>
        <taxon>Salinimicrobium</taxon>
    </lineage>
</organism>
<keyword evidence="1" id="KW-0175">Coiled coil</keyword>
<dbReference type="AlphaFoldDB" id="A0A9X3CZQ9"/>
<keyword evidence="3" id="KW-1133">Transmembrane helix</keyword>
<evidence type="ECO:0000256" key="3">
    <source>
        <dbReference type="SAM" id="Phobius"/>
    </source>
</evidence>
<comment type="caution">
    <text evidence="4">The sequence shown here is derived from an EMBL/GenBank/DDBJ whole genome shotgun (WGS) entry which is preliminary data.</text>
</comment>
<evidence type="ECO:0000256" key="1">
    <source>
        <dbReference type="SAM" id="Coils"/>
    </source>
</evidence>
<protein>
    <recommendedName>
        <fullName evidence="6">Fimbrial assembly protein</fullName>
    </recommendedName>
</protein>
<sequence length="212" mass="24054">MLVDINLLPQKEKKTKASYIVLLASILIVLIIAAIFFFIIQDRKQSIANTEQQLAQTSELLEAKRAKLENYQSSNSVTDLQNAITWADQQPYNVVYMLQELTKLLPERGFISEFEMNEDHAVNQQVQFDTKSEAAYYLSLLTSVQWIEEAVLTEAQTADLTDQETESAVSDDIVPRYIANYEMRINVPALKEAAQTENDEQDRVQDEGGTSP</sequence>
<evidence type="ECO:0000313" key="5">
    <source>
        <dbReference type="Proteomes" id="UP001148482"/>
    </source>
</evidence>
<feature type="transmembrane region" description="Helical" evidence="3">
    <location>
        <begin position="20"/>
        <end position="40"/>
    </location>
</feature>
<feature type="coiled-coil region" evidence="1">
    <location>
        <begin position="47"/>
        <end position="74"/>
    </location>
</feature>
<feature type="region of interest" description="Disordered" evidence="2">
    <location>
        <begin position="190"/>
        <end position="212"/>
    </location>
</feature>
<evidence type="ECO:0008006" key="6">
    <source>
        <dbReference type="Google" id="ProtNLM"/>
    </source>
</evidence>
<name>A0A9X3CZQ9_9FLAO</name>
<evidence type="ECO:0000313" key="4">
    <source>
        <dbReference type="EMBL" id="MCX2839956.1"/>
    </source>
</evidence>
<dbReference type="EMBL" id="JAPJDA010000083">
    <property type="protein sequence ID" value="MCX2839956.1"/>
    <property type="molecule type" value="Genomic_DNA"/>
</dbReference>
<dbReference type="Proteomes" id="UP001148482">
    <property type="component" value="Unassembled WGS sequence"/>
</dbReference>
<gene>
    <name evidence="4" type="ORF">OQ279_17665</name>
</gene>
<accession>A0A9X3CZQ9</accession>